<organism evidence="1">
    <name type="scientific">Timema poppense</name>
    <name type="common">Walking stick</name>
    <dbReference type="NCBI Taxonomy" id="170557"/>
    <lineage>
        <taxon>Eukaryota</taxon>
        <taxon>Metazoa</taxon>
        <taxon>Ecdysozoa</taxon>
        <taxon>Arthropoda</taxon>
        <taxon>Hexapoda</taxon>
        <taxon>Insecta</taxon>
        <taxon>Pterygota</taxon>
        <taxon>Neoptera</taxon>
        <taxon>Polyneoptera</taxon>
        <taxon>Phasmatodea</taxon>
        <taxon>Timematodea</taxon>
        <taxon>Timematoidea</taxon>
        <taxon>Timematidae</taxon>
        <taxon>Timema</taxon>
    </lineage>
</organism>
<name>A0A7R9D8T9_TIMPO</name>
<proteinExistence type="predicted"/>
<gene>
    <name evidence="1" type="ORF">TPSB3V08_LOCUS6762</name>
</gene>
<protein>
    <submittedName>
        <fullName evidence="1">Uncharacterized protein</fullName>
    </submittedName>
</protein>
<dbReference type="EMBL" id="OD004094">
    <property type="protein sequence ID" value="CAD7409284.1"/>
    <property type="molecule type" value="Genomic_DNA"/>
</dbReference>
<reference evidence="1" key="1">
    <citation type="submission" date="2020-11" db="EMBL/GenBank/DDBJ databases">
        <authorList>
            <person name="Tran Van P."/>
        </authorList>
    </citation>
    <scope>NUCLEOTIDE SEQUENCE</scope>
</reference>
<accession>A0A7R9D8T9</accession>
<evidence type="ECO:0000313" key="1">
    <source>
        <dbReference type="EMBL" id="CAD7409284.1"/>
    </source>
</evidence>
<dbReference type="AlphaFoldDB" id="A0A7R9D8T9"/>
<sequence>MSLVTDPKRAIPQIKSTYSSPMASLVLSDSSQPTADGFEKLPDQIMYPYAEPYDMQKHKSAVNCQVSTKEAMGLSFSDDTASHYPFGLYASSTNYANGLGVGKVELEEVNPHLRGGRVENHLGKTTPVHPAEIRTLISPSSAVELNTTSALVNYATEAESLKEMILRYLNKVETKLFWSGTLAESVGLVRLPIESKSPVCDATATQHVWVVPLLQTYGNKRVKGDMFFRRKRGLDLACNTIANKVNIGFCSQLDGKQLRKPDIATVSRMEVHVLADVTEGSLLLALRAGMASIREYAATRTFSEVVFTRLPASADKGISLILSRLVCRLPRAVNQFQPIHMFCNKLASAQKLRRSACSVAGVPTTFLGKAYKPVLLLSSSGASQPCWLAYSFTSRDVTSPRWCWQLRRLARSVGREHASSLDKQHRRICLLVLEL</sequence>